<dbReference type="EMBL" id="CP007174">
    <property type="protein sequence ID" value="AIF84701.1"/>
    <property type="molecule type" value="Genomic_DNA"/>
</dbReference>
<protein>
    <submittedName>
        <fullName evidence="6">Haloacid dehalogenase superfamily enzyme, subfamily IA</fullName>
    </submittedName>
</protein>
<keyword evidence="7" id="KW-1185">Reference proteome</keyword>
<dbReference type="Gene3D" id="3.40.50.1000">
    <property type="entry name" value="HAD superfamily/HAD-like"/>
    <property type="match status" value="1"/>
</dbReference>
<dbReference type="GO" id="GO:0016791">
    <property type="term" value="F:phosphatase activity"/>
    <property type="evidence" value="ECO:0007669"/>
    <property type="project" value="TreeGrafter"/>
</dbReference>
<evidence type="ECO:0000256" key="5">
    <source>
        <dbReference type="ARBA" id="ARBA00022842"/>
    </source>
</evidence>
<dbReference type="InterPro" id="IPR023214">
    <property type="entry name" value="HAD_sf"/>
</dbReference>
<keyword evidence="4" id="KW-0378">Hydrolase</keyword>
<evidence type="ECO:0000256" key="4">
    <source>
        <dbReference type="ARBA" id="ARBA00022801"/>
    </source>
</evidence>
<proteinExistence type="inferred from homology"/>
<dbReference type="GO" id="GO:0044281">
    <property type="term" value="P:small molecule metabolic process"/>
    <property type="evidence" value="ECO:0007669"/>
    <property type="project" value="UniProtKB-ARBA"/>
</dbReference>
<evidence type="ECO:0000313" key="7">
    <source>
        <dbReference type="Proteomes" id="UP000028194"/>
    </source>
</evidence>
<dbReference type="InterPro" id="IPR051400">
    <property type="entry name" value="HAD-like_hydrolase"/>
</dbReference>
<dbReference type="InterPro" id="IPR041492">
    <property type="entry name" value="HAD_2"/>
</dbReference>
<dbReference type="GeneID" id="41598350"/>
<dbReference type="RefSeq" id="WP_226986991.1">
    <property type="nucleotide sequence ID" value="NZ_CP007174.1"/>
</dbReference>
<dbReference type="InterPro" id="IPR036412">
    <property type="entry name" value="HAD-like_sf"/>
</dbReference>
<reference evidence="6 7" key="1">
    <citation type="journal article" date="2014" name="PLoS ONE">
        <title>Genome Sequence of Candidatus Nitrososphaera evergladensis from Group I.1b Enriched from Everglades Soil Reveals Novel Genomic Features of the Ammonia-Oxidizing Archaea.</title>
        <authorList>
            <person name="Zhalnina K.V."/>
            <person name="Dias R."/>
            <person name="Leonard M.T."/>
            <person name="Dorr de Quadros P."/>
            <person name="Camargo F.A."/>
            <person name="Drew J.C."/>
            <person name="Farmerie W.G."/>
            <person name="Daroub S.H."/>
            <person name="Triplett E.W."/>
        </authorList>
    </citation>
    <scope>NUCLEOTIDE SEQUENCE [LARGE SCALE GENOMIC DNA]</scope>
    <source>
        <strain evidence="6 7">SR1</strain>
    </source>
</reference>
<accession>A0A075MSZ6</accession>
<name>A0A075MSZ6_9ARCH</name>
<dbReference type="KEGG" id="nev:NTE_02658"/>
<comment type="similarity">
    <text evidence="2">Belongs to the HAD-like hydrolase superfamily.</text>
</comment>
<keyword evidence="3" id="KW-0479">Metal-binding</keyword>
<organism evidence="6 7">
    <name type="scientific">Candidatus Nitrososphaera evergladensis SR1</name>
    <dbReference type="NCBI Taxonomy" id="1459636"/>
    <lineage>
        <taxon>Archaea</taxon>
        <taxon>Nitrososphaerota</taxon>
        <taxon>Nitrososphaeria</taxon>
        <taxon>Nitrososphaerales</taxon>
        <taxon>Nitrososphaeraceae</taxon>
        <taxon>Nitrososphaera</taxon>
    </lineage>
</organism>
<evidence type="ECO:0000256" key="2">
    <source>
        <dbReference type="ARBA" id="ARBA00007958"/>
    </source>
</evidence>
<dbReference type="Gene3D" id="1.20.120.1600">
    <property type="match status" value="1"/>
</dbReference>
<dbReference type="SUPFAM" id="SSF56784">
    <property type="entry name" value="HAD-like"/>
    <property type="match status" value="1"/>
</dbReference>
<dbReference type="NCBIfam" id="TIGR01549">
    <property type="entry name" value="HAD-SF-IA-v1"/>
    <property type="match status" value="1"/>
</dbReference>
<evidence type="ECO:0000256" key="1">
    <source>
        <dbReference type="ARBA" id="ARBA00001946"/>
    </source>
</evidence>
<dbReference type="Proteomes" id="UP000028194">
    <property type="component" value="Chromosome"/>
</dbReference>
<dbReference type="Pfam" id="PF13419">
    <property type="entry name" value="HAD_2"/>
    <property type="match status" value="1"/>
</dbReference>
<comment type="cofactor">
    <cofactor evidence="1">
        <name>Mg(2+)</name>
        <dbReference type="ChEBI" id="CHEBI:18420"/>
    </cofactor>
</comment>
<evidence type="ECO:0000313" key="6">
    <source>
        <dbReference type="EMBL" id="AIF84701.1"/>
    </source>
</evidence>
<dbReference type="PANTHER" id="PTHR46470:SF2">
    <property type="entry name" value="GLYCERALDEHYDE 3-PHOSPHATE PHOSPHATASE"/>
    <property type="match status" value="1"/>
</dbReference>
<dbReference type="PANTHER" id="PTHR46470">
    <property type="entry name" value="N-ACYLNEURAMINATE-9-PHOSPHATASE"/>
    <property type="match status" value="1"/>
</dbReference>
<dbReference type="NCBIfam" id="TIGR01509">
    <property type="entry name" value="HAD-SF-IA-v3"/>
    <property type="match status" value="1"/>
</dbReference>
<dbReference type="STRING" id="1459636.NTE_02658"/>
<sequence length="239" mass="27061">MHRQQPFVFFDLGQTLVTEWDFINHFDGKFLELLNGYGARIDMRNYRAVRDSMIRDRRIGHGSVKELVIEICRAVLPSGYENAILQKIDPQVKAGRRELFRFADGAEQVLKELSQGKKCDLGIIANQSEDIVALLQGAGLDKYFKVTAISGAIKMKKPDPRIFQLALKQAGREAQECVMVGDRLDTDVCPANRLGMTTMRITDSLFALQQPREDCERPDYTIAKLTEVPATVEKIISRK</sequence>
<evidence type="ECO:0000256" key="3">
    <source>
        <dbReference type="ARBA" id="ARBA00022723"/>
    </source>
</evidence>
<dbReference type="GO" id="GO:0046872">
    <property type="term" value="F:metal ion binding"/>
    <property type="evidence" value="ECO:0007669"/>
    <property type="project" value="UniProtKB-KW"/>
</dbReference>
<gene>
    <name evidence="6" type="ORF">NTE_02658</name>
</gene>
<dbReference type="HOGENOM" id="CLU_045011_8_3_2"/>
<dbReference type="InterPro" id="IPR006439">
    <property type="entry name" value="HAD-SF_hydro_IA"/>
</dbReference>
<keyword evidence="5" id="KW-0460">Magnesium</keyword>
<dbReference type="eggNOG" id="arCOG02291">
    <property type="taxonomic scope" value="Archaea"/>
</dbReference>
<dbReference type="AlphaFoldDB" id="A0A075MSZ6"/>